<comment type="similarity">
    <text evidence="1">Belongs to the plant acyltransferase family.</text>
</comment>
<sequence>MWSRYMASTQAAAAGDRNKLYTVLHAVNLRPRMDPPLSERHFGNISRVAVTRPSTADIAADGGYKIVSHVRDAIRQVNAKYVKKLMAGEGHMSFMRERGDQILKGEMVSFSFTSLCRFPIYEADFGWGKPVWAGSASLTFKNLVVFLDTKAGDGIEAWVNLRSEDMAKFEKDRELLAYVTNHSILNVKNSMVF</sequence>
<gene>
    <name evidence="4" type="ORF">SAY86_008412</name>
</gene>
<evidence type="ECO:0000313" key="5">
    <source>
        <dbReference type="Proteomes" id="UP001346149"/>
    </source>
</evidence>
<dbReference type="AlphaFoldDB" id="A0AAN7KCU1"/>
<accession>A0AAN7KCU1</accession>
<name>A0AAN7KCU1_TRANT</name>
<evidence type="ECO:0008006" key="6">
    <source>
        <dbReference type="Google" id="ProtNLM"/>
    </source>
</evidence>
<keyword evidence="5" id="KW-1185">Reference proteome</keyword>
<proteinExistence type="inferred from homology"/>
<dbReference type="PANTHER" id="PTHR31623:SF17">
    <property type="entry name" value="F21J9.9"/>
    <property type="match status" value="1"/>
</dbReference>
<evidence type="ECO:0000256" key="3">
    <source>
        <dbReference type="ARBA" id="ARBA00023315"/>
    </source>
</evidence>
<keyword evidence="2" id="KW-0808">Transferase</keyword>
<dbReference type="InterPro" id="IPR023213">
    <property type="entry name" value="CAT-like_dom_sf"/>
</dbReference>
<reference evidence="4 5" key="1">
    <citation type="journal article" date="2023" name="Hortic Res">
        <title>Pangenome of water caltrop reveals structural variations and asymmetric subgenome divergence after allopolyploidization.</title>
        <authorList>
            <person name="Zhang X."/>
            <person name="Chen Y."/>
            <person name="Wang L."/>
            <person name="Yuan Y."/>
            <person name="Fang M."/>
            <person name="Shi L."/>
            <person name="Lu R."/>
            <person name="Comes H.P."/>
            <person name="Ma Y."/>
            <person name="Chen Y."/>
            <person name="Huang G."/>
            <person name="Zhou Y."/>
            <person name="Zheng Z."/>
            <person name="Qiu Y."/>
        </authorList>
    </citation>
    <scope>NUCLEOTIDE SEQUENCE [LARGE SCALE GENOMIC DNA]</scope>
    <source>
        <strain evidence="4">F231</strain>
    </source>
</reference>
<dbReference type="GO" id="GO:0016746">
    <property type="term" value="F:acyltransferase activity"/>
    <property type="evidence" value="ECO:0007669"/>
    <property type="project" value="UniProtKB-KW"/>
</dbReference>
<evidence type="ECO:0000313" key="4">
    <source>
        <dbReference type="EMBL" id="KAK4762644.1"/>
    </source>
</evidence>
<organism evidence="4 5">
    <name type="scientific">Trapa natans</name>
    <name type="common">Water chestnut</name>
    <dbReference type="NCBI Taxonomy" id="22666"/>
    <lineage>
        <taxon>Eukaryota</taxon>
        <taxon>Viridiplantae</taxon>
        <taxon>Streptophyta</taxon>
        <taxon>Embryophyta</taxon>
        <taxon>Tracheophyta</taxon>
        <taxon>Spermatophyta</taxon>
        <taxon>Magnoliopsida</taxon>
        <taxon>eudicotyledons</taxon>
        <taxon>Gunneridae</taxon>
        <taxon>Pentapetalae</taxon>
        <taxon>rosids</taxon>
        <taxon>malvids</taxon>
        <taxon>Myrtales</taxon>
        <taxon>Lythraceae</taxon>
        <taxon>Trapa</taxon>
    </lineage>
</organism>
<keyword evidence="3" id="KW-0012">Acyltransferase</keyword>
<protein>
    <recommendedName>
        <fullName evidence="6">Vinorine synthase</fullName>
    </recommendedName>
</protein>
<dbReference type="Proteomes" id="UP001346149">
    <property type="component" value="Unassembled WGS sequence"/>
</dbReference>
<evidence type="ECO:0000256" key="1">
    <source>
        <dbReference type="ARBA" id="ARBA00009861"/>
    </source>
</evidence>
<dbReference type="PANTHER" id="PTHR31623">
    <property type="entry name" value="F21J9.9"/>
    <property type="match status" value="1"/>
</dbReference>
<dbReference type="EMBL" id="JAXQNO010000024">
    <property type="protein sequence ID" value="KAK4762644.1"/>
    <property type="molecule type" value="Genomic_DNA"/>
</dbReference>
<dbReference type="Pfam" id="PF02458">
    <property type="entry name" value="Transferase"/>
    <property type="match status" value="1"/>
</dbReference>
<evidence type="ECO:0000256" key="2">
    <source>
        <dbReference type="ARBA" id="ARBA00022679"/>
    </source>
</evidence>
<comment type="caution">
    <text evidence="4">The sequence shown here is derived from an EMBL/GenBank/DDBJ whole genome shotgun (WGS) entry which is preliminary data.</text>
</comment>
<dbReference type="Gene3D" id="3.30.559.10">
    <property type="entry name" value="Chloramphenicol acetyltransferase-like domain"/>
    <property type="match status" value="1"/>
</dbReference>